<protein>
    <submittedName>
        <fullName evidence="2">Uncharacterized protein</fullName>
    </submittedName>
</protein>
<comment type="caution">
    <text evidence="2">The sequence shown here is derived from an EMBL/GenBank/DDBJ whole genome shotgun (WGS) entry which is preliminary data.</text>
</comment>
<gene>
    <name evidence="2" type="ORF">FRX48_01394</name>
</gene>
<feature type="compositionally biased region" description="Polar residues" evidence="1">
    <location>
        <begin position="240"/>
        <end position="257"/>
    </location>
</feature>
<accession>A0A5M8Q0Z2</accession>
<sequence>MSGPAPESRWRCIGNTHVLRCNYAGTLNTSACSANCFRPQFSARATFPHKCSTCITISDEDHLLQDISSLRELRFAAEAMQVDHDHHAQPEETKLIEEYISEREMKLEHEVSGDVWTLYVREGEEGIRRRQEERELEAERRFVEAELPEWKRRGAVEVEQEREYLVNALEADMPYPVELSIQQCERLIHLYPHNETERFWSQEYGRVNRERYWQVLEMLRNFLPAFQAAKRRRDECRSAAAQQQNEIKATTTPSDPQETGLKQEERPKNRYEKEDRS</sequence>
<feature type="compositionally biased region" description="Basic and acidic residues" evidence="1">
    <location>
        <begin position="261"/>
        <end position="277"/>
    </location>
</feature>
<evidence type="ECO:0000256" key="1">
    <source>
        <dbReference type="SAM" id="MobiDB-lite"/>
    </source>
</evidence>
<evidence type="ECO:0000313" key="3">
    <source>
        <dbReference type="Proteomes" id="UP000324767"/>
    </source>
</evidence>
<name>A0A5M8Q0Z2_9LECA</name>
<dbReference type="EMBL" id="VXIT01000002">
    <property type="protein sequence ID" value="KAA6414644.1"/>
    <property type="molecule type" value="Genomic_DNA"/>
</dbReference>
<dbReference type="Proteomes" id="UP000324767">
    <property type="component" value="Unassembled WGS sequence"/>
</dbReference>
<dbReference type="AlphaFoldDB" id="A0A5M8Q0Z2"/>
<feature type="region of interest" description="Disordered" evidence="1">
    <location>
        <begin position="234"/>
        <end position="277"/>
    </location>
</feature>
<reference evidence="2 3" key="1">
    <citation type="submission" date="2019-09" db="EMBL/GenBank/DDBJ databases">
        <title>The hologenome of the rock-dwelling lichen Lasallia pustulata.</title>
        <authorList>
            <person name="Greshake Tzovaras B."/>
            <person name="Segers F."/>
            <person name="Bicker A."/>
            <person name="Dal Grande F."/>
            <person name="Otte J."/>
            <person name="Hankeln T."/>
            <person name="Schmitt I."/>
            <person name="Ebersberger I."/>
        </authorList>
    </citation>
    <scope>NUCLEOTIDE SEQUENCE [LARGE SCALE GENOMIC DNA]</scope>
    <source>
        <strain evidence="2">A1-1</strain>
    </source>
</reference>
<organism evidence="2 3">
    <name type="scientific">Lasallia pustulata</name>
    <dbReference type="NCBI Taxonomy" id="136370"/>
    <lineage>
        <taxon>Eukaryota</taxon>
        <taxon>Fungi</taxon>
        <taxon>Dikarya</taxon>
        <taxon>Ascomycota</taxon>
        <taxon>Pezizomycotina</taxon>
        <taxon>Lecanoromycetes</taxon>
        <taxon>OSLEUM clade</taxon>
        <taxon>Umbilicariomycetidae</taxon>
        <taxon>Umbilicariales</taxon>
        <taxon>Umbilicariaceae</taxon>
        <taxon>Lasallia</taxon>
    </lineage>
</organism>
<proteinExistence type="predicted"/>
<evidence type="ECO:0000313" key="2">
    <source>
        <dbReference type="EMBL" id="KAA6414644.1"/>
    </source>
</evidence>